<dbReference type="CDD" id="cd08586">
    <property type="entry name" value="PI-PLCc_BcPLC_like"/>
    <property type="match status" value="1"/>
</dbReference>
<dbReference type="PROSITE" id="PS50007">
    <property type="entry name" value="PIPLC_X_DOMAIN"/>
    <property type="match status" value="1"/>
</dbReference>
<dbReference type="Pfam" id="PF00388">
    <property type="entry name" value="PI-PLC-X"/>
    <property type="match status" value="1"/>
</dbReference>
<dbReference type="PANTHER" id="PTHR13593">
    <property type="match status" value="1"/>
</dbReference>
<dbReference type="GeneTree" id="ENSGT00390000010118"/>
<dbReference type="SUPFAM" id="SSF51695">
    <property type="entry name" value="PLC-like phosphodiesterases"/>
    <property type="match status" value="1"/>
</dbReference>
<keyword evidence="3" id="KW-1185">Reference proteome</keyword>
<dbReference type="AlphaFoldDB" id="A0A9J7ZGP0"/>
<evidence type="ECO:0000313" key="2">
    <source>
        <dbReference type="Ensembl" id="ENSCCRP00000130413.1"/>
    </source>
</evidence>
<dbReference type="InterPro" id="IPR017946">
    <property type="entry name" value="PLC-like_Pdiesterase_TIM-brl"/>
</dbReference>
<dbReference type="PANTHER" id="PTHR13593:SF113">
    <property type="entry name" value="SI:DKEY-266F7.9"/>
    <property type="match status" value="1"/>
</dbReference>
<dbReference type="Ensembl" id="ENSCCRT00000205371.1">
    <property type="protein sequence ID" value="ENSCCRP00000130413.1"/>
    <property type="gene ID" value="ENSCCRG00000081891.1"/>
</dbReference>
<reference evidence="2" key="2">
    <citation type="submission" date="2025-09" db="UniProtKB">
        <authorList>
            <consortium name="Ensembl"/>
        </authorList>
    </citation>
    <scope>IDENTIFICATION</scope>
</reference>
<dbReference type="GO" id="GO:0006629">
    <property type="term" value="P:lipid metabolic process"/>
    <property type="evidence" value="ECO:0007669"/>
    <property type="project" value="InterPro"/>
</dbReference>
<evidence type="ECO:0000259" key="1">
    <source>
        <dbReference type="SMART" id="SM00148"/>
    </source>
</evidence>
<dbReference type="GO" id="GO:0008081">
    <property type="term" value="F:phosphoric diester hydrolase activity"/>
    <property type="evidence" value="ECO:0007669"/>
    <property type="project" value="InterPro"/>
</dbReference>
<sequence length="420" mass="47591">MIGVMDTNEDPWSLGPLLKKMKLTFKGLTMYCTQQQRCLLWKHNDPSNKRVSLHCCLQQAQARTVYSLKEEKKSTKTAANFSTNLIVTCWFCQTSSGSPANPIYTIIFIVKDQRPLKRLIMEGTRGHILQLMVMGVLLGATVPGHRAIQTPDYDDTSTPEILNPSWMANIPDIYSISDVTMPGTHNTMALYGGTLAECNSWSLALQLRAGIRFLDIRVRHAKGNLTIHHGISYQYAHFGDVLMDVVAFLREYPSETVLMRLKEELSDTRDIYNAVVRYINEYAHWDLLWHSREMPSMGAARGKLIVLQDFTGPDLAIRYNSLDIADDWKVSSLQPEEVEKKWRSVSTHLEAAAVGNKNRMFLTYSSSASILAHPNALARLINPRLHRYLTGYVGQRKRFGIVAMDFPGAKLMQTIIGFNY</sequence>
<reference evidence="2" key="1">
    <citation type="submission" date="2025-08" db="UniProtKB">
        <authorList>
            <consortium name="Ensembl"/>
        </authorList>
    </citation>
    <scope>IDENTIFICATION</scope>
</reference>
<accession>A0A9J7ZGP0</accession>
<organism evidence="2 3">
    <name type="scientific">Cyprinus carpio carpio</name>
    <dbReference type="NCBI Taxonomy" id="630221"/>
    <lineage>
        <taxon>Eukaryota</taxon>
        <taxon>Metazoa</taxon>
        <taxon>Chordata</taxon>
        <taxon>Craniata</taxon>
        <taxon>Vertebrata</taxon>
        <taxon>Euteleostomi</taxon>
        <taxon>Actinopterygii</taxon>
        <taxon>Neopterygii</taxon>
        <taxon>Teleostei</taxon>
        <taxon>Ostariophysi</taxon>
        <taxon>Cypriniformes</taxon>
        <taxon>Cyprinidae</taxon>
        <taxon>Cyprininae</taxon>
        <taxon>Cyprinus</taxon>
    </lineage>
</organism>
<proteinExistence type="predicted"/>
<dbReference type="InterPro" id="IPR000909">
    <property type="entry name" value="PLipase_C_PInositol-sp_X_dom"/>
</dbReference>
<dbReference type="Gene3D" id="3.20.20.190">
    <property type="entry name" value="Phosphatidylinositol (PI) phosphodiesterase"/>
    <property type="match status" value="1"/>
</dbReference>
<dbReference type="SMART" id="SM00148">
    <property type="entry name" value="PLCXc"/>
    <property type="match status" value="1"/>
</dbReference>
<feature type="domain" description="Phosphatidylinositol-specific phospholipase C X" evidence="1">
    <location>
        <begin position="172"/>
        <end position="309"/>
    </location>
</feature>
<dbReference type="Proteomes" id="UP001108240">
    <property type="component" value="Unplaced"/>
</dbReference>
<evidence type="ECO:0000313" key="3">
    <source>
        <dbReference type="Proteomes" id="UP001108240"/>
    </source>
</evidence>
<name>A0A9J7ZGP0_CYPCA</name>
<dbReference type="OMA" id="YGANDIM"/>
<dbReference type="InterPro" id="IPR051057">
    <property type="entry name" value="PI-PLC_domain"/>
</dbReference>
<protein>
    <submittedName>
        <fullName evidence="2">Si:dkey-266f7.9</fullName>
    </submittedName>
</protein>